<dbReference type="PANTHER" id="PTHR43669">
    <property type="entry name" value="5-KETO-D-GLUCONATE 5-REDUCTASE"/>
    <property type="match status" value="1"/>
</dbReference>
<dbReference type="Gene3D" id="3.40.50.720">
    <property type="entry name" value="NAD(P)-binding Rossmann-like Domain"/>
    <property type="match status" value="1"/>
</dbReference>
<evidence type="ECO:0000313" key="4">
    <source>
        <dbReference type="Proteomes" id="UP001172681"/>
    </source>
</evidence>
<sequence>MDLKDKIVVVTGAARGIGQAVASEYAHRGARVVLADISGPAQDKVRSQLREKGHEVHSFKVDVSQDSEVKQFAAQVIKDIGVPDIVHNNAAIIRSGSIIDLEIEDLYRQMDVNVFGYIRVTQAFVRAMIERGSGKIVITASPNGLNPPPMVSANLAAYCLCKAADISMAQCLAVTLKPHGVTVSVLFPDLTFSDGIAELQGKASDEFHKGLIHYATTTGVPADVNAQALVDGIQSGLFFVTAHPGIEAGVAAWASNGIDPQTDWLEANTVR</sequence>
<comment type="similarity">
    <text evidence="1">Belongs to the short-chain dehydrogenases/reductases (SDR) family.</text>
</comment>
<dbReference type="InterPro" id="IPR036291">
    <property type="entry name" value="NAD(P)-bd_dom_sf"/>
</dbReference>
<dbReference type="Proteomes" id="UP001172681">
    <property type="component" value="Unassembled WGS sequence"/>
</dbReference>
<dbReference type="SUPFAM" id="SSF51735">
    <property type="entry name" value="NAD(P)-binding Rossmann-fold domains"/>
    <property type="match status" value="1"/>
</dbReference>
<dbReference type="PANTHER" id="PTHR43669:SF3">
    <property type="entry name" value="ALCOHOL DEHYDROGENASE, PUTATIVE (AFU_ORTHOLOGUE AFUA_3G03445)-RELATED"/>
    <property type="match status" value="1"/>
</dbReference>
<dbReference type="GO" id="GO:0016491">
    <property type="term" value="F:oxidoreductase activity"/>
    <property type="evidence" value="ECO:0007669"/>
    <property type="project" value="UniProtKB-KW"/>
</dbReference>
<dbReference type="AlphaFoldDB" id="A0AA38XZ99"/>
<evidence type="ECO:0000256" key="1">
    <source>
        <dbReference type="ARBA" id="ARBA00006484"/>
    </source>
</evidence>
<gene>
    <name evidence="3" type="ORF">H2204_008834</name>
</gene>
<dbReference type="PRINTS" id="PR00081">
    <property type="entry name" value="GDHRDH"/>
</dbReference>
<keyword evidence="4" id="KW-1185">Reference proteome</keyword>
<reference evidence="3" key="1">
    <citation type="submission" date="2022-10" db="EMBL/GenBank/DDBJ databases">
        <title>Culturing micro-colonial fungi from biological soil crusts in the Mojave desert and describing Neophaeococcomyces mojavensis, and introducing the new genera and species Taxawa tesnikishii.</title>
        <authorList>
            <person name="Kurbessoian T."/>
            <person name="Stajich J.E."/>
        </authorList>
    </citation>
    <scope>NUCLEOTIDE SEQUENCE</scope>
    <source>
        <strain evidence="3">TK_35</strain>
    </source>
</reference>
<comment type="caution">
    <text evidence="3">The sequence shown here is derived from an EMBL/GenBank/DDBJ whole genome shotgun (WGS) entry which is preliminary data.</text>
</comment>
<organism evidence="3 4">
    <name type="scientific">Knufia peltigerae</name>
    <dbReference type="NCBI Taxonomy" id="1002370"/>
    <lineage>
        <taxon>Eukaryota</taxon>
        <taxon>Fungi</taxon>
        <taxon>Dikarya</taxon>
        <taxon>Ascomycota</taxon>
        <taxon>Pezizomycotina</taxon>
        <taxon>Eurotiomycetes</taxon>
        <taxon>Chaetothyriomycetidae</taxon>
        <taxon>Chaetothyriales</taxon>
        <taxon>Trichomeriaceae</taxon>
        <taxon>Knufia</taxon>
    </lineage>
</organism>
<keyword evidence="2" id="KW-0560">Oxidoreductase</keyword>
<dbReference type="InterPro" id="IPR002347">
    <property type="entry name" value="SDR_fam"/>
</dbReference>
<protein>
    <submittedName>
        <fullName evidence="3">Uncharacterized protein</fullName>
    </submittedName>
</protein>
<dbReference type="CDD" id="cd05233">
    <property type="entry name" value="SDR_c"/>
    <property type="match status" value="1"/>
</dbReference>
<name>A0AA38XZ99_9EURO</name>
<proteinExistence type="inferred from homology"/>
<accession>A0AA38XZ99</accession>
<dbReference type="EMBL" id="JAPDRN010000066">
    <property type="protein sequence ID" value="KAJ9630030.1"/>
    <property type="molecule type" value="Genomic_DNA"/>
</dbReference>
<evidence type="ECO:0000313" key="3">
    <source>
        <dbReference type="EMBL" id="KAJ9630030.1"/>
    </source>
</evidence>
<evidence type="ECO:0000256" key="2">
    <source>
        <dbReference type="ARBA" id="ARBA00023002"/>
    </source>
</evidence>
<dbReference type="Pfam" id="PF00106">
    <property type="entry name" value="adh_short"/>
    <property type="match status" value="1"/>
</dbReference>